<dbReference type="AlphaFoldDB" id="A0A2N7FBA1"/>
<organism evidence="3 4">
    <name type="scientific">Vibrio splendidus</name>
    <dbReference type="NCBI Taxonomy" id="29497"/>
    <lineage>
        <taxon>Bacteria</taxon>
        <taxon>Pseudomonadati</taxon>
        <taxon>Pseudomonadota</taxon>
        <taxon>Gammaproteobacteria</taxon>
        <taxon>Vibrionales</taxon>
        <taxon>Vibrionaceae</taxon>
        <taxon>Vibrio</taxon>
    </lineage>
</organism>
<dbReference type="InterPro" id="IPR051199">
    <property type="entry name" value="LPS_LOS_Heptosyltrfase"/>
</dbReference>
<dbReference type="PANTHER" id="PTHR30160:SF7">
    <property type="entry name" value="ADP-HEPTOSE--LPS HEPTOSYLTRANSFERASE 2"/>
    <property type="match status" value="1"/>
</dbReference>
<dbReference type="GO" id="GO:0005829">
    <property type="term" value="C:cytosol"/>
    <property type="evidence" value="ECO:0007669"/>
    <property type="project" value="TreeGrafter"/>
</dbReference>
<dbReference type="InterPro" id="IPR002201">
    <property type="entry name" value="Glyco_trans_9"/>
</dbReference>
<dbReference type="Pfam" id="PF01075">
    <property type="entry name" value="Glyco_transf_9"/>
    <property type="match status" value="1"/>
</dbReference>
<dbReference type="Gene3D" id="3.40.50.2000">
    <property type="entry name" value="Glycogen Phosphorylase B"/>
    <property type="match status" value="1"/>
</dbReference>
<keyword evidence="1" id="KW-0328">Glycosyltransferase</keyword>
<sequence>MIEYKDMSIPSLLKQINSRNYDVLVNLRRNSSKLHHLIMPFVNAKEKFSHSTQNLNARAYDYHALIPKKDRYIANAHLQALNGAKNTNYQTSIIDTIAEGHDIDNFKNALVLLPGGGAGSFKRWPIQRFIDSAESILQSNQQLDVAYIVLGPQEQEYNDVLPSSFNGVPVVVFNSPSIEQLVAMARKTKLTIANDCGPAHIFQMMQNPLVMMFGWGSNNLKKMPQEVIKEWFLFTDRSLPLLPSDPSGSIESISTDKVIACGNAMLNLQ</sequence>
<comment type="caution">
    <text evidence="3">The sequence shown here is derived from an EMBL/GenBank/DDBJ whole genome shotgun (WGS) entry which is preliminary data.</text>
</comment>
<proteinExistence type="predicted"/>
<dbReference type="EMBL" id="MCWU01000025">
    <property type="protein sequence ID" value="PMJ65727.1"/>
    <property type="molecule type" value="Genomic_DNA"/>
</dbReference>
<keyword evidence="2" id="KW-0808">Transferase</keyword>
<name>A0A2N7FBA1_VIBSP</name>
<evidence type="ECO:0000256" key="2">
    <source>
        <dbReference type="ARBA" id="ARBA00022679"/>
    </source>
</evidence>
<dbReference type="GO" id="GO:0009244">
    <property type="term" value="P:lipopolysaccharide core region biosynthetic process"/>
    <property type="evidence" value="ECO:0007669"/>
    <property type="project" value="TreeGrafter"/>
</dbReference>
<accession>A0A2N7FBA1</accession>
<dbReference type="PANTHER" id="PTHR30160">
    <property type="entry name" value="TETRAACYLDISACCHARIDE 4'-KINASE-RELATED"/>
    <property type="match status" value="1"/>
</dbReference>
<dbReference type="GO" id="GO:0008713">
    <property type="term" value="F:ADP-heptose-lipopolysaccharide heptosyltransferase activity"/>
    <property type="evidence" value="ECO:0007669"/>
    <property type="project" value="TreeGrafter"/>
</dbReference>
<reference evidence="4" key="1">
    <citation type="submission" date="2016-07" db="EMBL/GenBank/DDBJ databases">
        <title>Nontailed viruses are major unrecognized killers of bacteria in the ocean.</title>
        <authorList>
            <person name="Kauffman K."/>
            <person name="Hussain F."/>
            <person name="Yang J."/>
            <person name="Arevalo P."/>
            <person name="Brown J."/>
            <person name="Cutler M."/>
            <person name="Kelly L."/>
            <person name="Polz M.F."/>
        </authorList>
    </citation>
    <scope>NUCLEOTIDE SEQUENCE [LARGE SCALE GENOMIC DNA]</scope>
    <source>
        <strain evidence="4">10N.261.55.E11</strain>
    </source>
</reference>
<evidence type="ECO:0000256" key="1">
    <source>
        <dbReference type="ARBA" id="ARBA00022676"/>
    </source>
</evidence>
<dbReference type="Proteomes" id="UP000235330">
    <property type="component" value="Unassembled WGS sequence"/>
</dbReference>
<gene>
    <name evidence="3" type="ORF">BCU17_19795</name>
</gene>
<evidence type="ECO:0000313" key="3">
    <source>
        <dbReference type="EMBL" id="PMJ65727.1"/>
    </source>
</evidence>
<evidence type="ECO:0008006" key="5">
    <source>
        <dbReference type="Google" id="ProtNLM"/>
    </source>
</evidence>
<dbReference type="SUPFAM" id="SSF53756">
    <property type="entry name" value="UDP-Glycosyltransferase/glycogen phosphorylase"/>
    <property type="match status" value="1"/>
</dbReference>
<protein>
    <recommendedName>
        <fullName evidence="5">ADP-heptose--LPS heptosyltransferase</fullName>
    </recommendedName>
</protein>
<evidence type="ECO:0000313" key="4">
    <source>
        <dbReference type="Proteomes" id="UP000235330"/>
    </source>
</evidence>